<dbReference type="KEGG" id="egu:105052459"/>
<organism evidence="4 5">
    <name type="scientific">Elaeis guineensis var. tenera</name>
    <name type="common">Oil palm</name>
    <dbReference type="NCBI Taxonomy" id="51953"/>
    <lineage>
        <taxon>Eukaryota</taxon>
        <taxon>Viridiplantae</taxon>
        <taxon>Streptophyta</taxon>
        <taxon>Embryophyta</taxon>
        <taxon>Tracheophyta</taxon>
        <taxon>Spermatophyta</taxon>
        <taxon>Magnoliopsida</taxon>
        <taxon>Liliopsida</taxon>
        <taxon>Arecaceae</taxon>
        <taxon>Arecoideae</taxon>
        <taxon>Cocoseae</taxon>
        <taxon>Elaeidinae</taxon>
        <taxon>Elaeis</taxon>
    </lineage>
</organism>
<dbReference type="Gene3D" id="1.20.1280.50">
    <property type="match status" value="1"/>
</dbReference>
<keyword evidence="4" id="KW-1185">Reference proteome</keyword>
<feature type="compositionally biased region" description="Pro residues" evidence="2">
    <location>
        <begin position="101"/>
        <end position="113"/>
    </location>
</feature>
<comment type="function">
    <text evidence="1">Acts as a component of a SCF E3 ubiquitin ligase complexes.</text>
</comment>
<sequence length="364" mass="40097">MPTTGQPGKTSLRARVAPSRGLGTPHAQIHDFLPRSRVHPNSPRSPLNVTRGNQASPHRSTWHDGTSTPDDDINRSERSRPQKKLGEEKMRAKRRTMVSSTPPPSKKPSAMPPPPWEVLLLVGQLLDPKTLATASCVSKSWSSAMSSDHLWKPICLSHYPSSLLLITTNPSLSARRLFALLRASSYRHRRRNPSIPRISLRNLIFAIDVFQRDVPVLSLARTGEELLRSDHGGVFRFEAAGDDGSDGSLEMGEVVKIGWTVVMKGWRGAFTMMDRVGKGRAVGETGLWFSEELPSPGCCSASMGGGLEAELGLEFSDDGVGDEEGRRRRVGRMSLGLMSMADWRYVGVDDGLLYLQHFLLPNNI</sequence>
<gene>
    <name evidence="5" type="primary">LOC105052459</name>
</gene>
<comment type="pathway">
    <text evidence="1">Protein modification; protein ubiquitination.</text>
</comment>
<proteinExistence type="predicted"/>
<dbReference type="Pfam" id="PF12937">
    <property type="entry name" value="F-box-like"/>
    <property type="match status" value="1"/>
</dbReference>
<feature type="compositionally biased region" description="Polar residues" evidence="2">
    <location>
        <begin position="42"/>
        <end position="68"/>
    </location>
</feature>
<dbReference type="AlphaFoldDB" id="A0A6J0PNE7"/>
<dbReference type="GO" id="GO:0016567">
    <property type="term" value="P:protein ubiquitination"/>
    <property type="evidence" value="ECO:0007669"/>
    <property type="project" value="UniProtKB-UniRule"/>
</dbReference>
<comment type="subunit">
    <text evidence="1">Component of the SCF-type E3 ligase complex.</text>
</comment>
<dbReference type="SUPFAM" id="SSF81383">
    <property type="entry name" value="F-box domain"/>
    <property type="match status" value="1"/>
</dbReference>
<evidence type="ECO:0000313" key="5">
    <source>
        <dbReference type="RefSeq" id="XP_019708830.2"/>
    </source>
</evidence>
<evidence type="ECO:0000259" key="3">
    <source>
        <dbReference type="Pfam" id="PF12937"/>
    </source>
</evidence>
<evidence type="ECO:0000313" key="4">
    <source>
        <dbReference type="Proteomes" id="UP000504607"/>
    </source>
</evidence>
<accession>A0A6J0PNE7</accession>
<feature type="region of interest" description="Disordered" evidence="2">
    <location>
        <begin position="1"/>
        <end position="113"/>
    </location>
</feature>
<dbReference type="InterPro" id="IPR036047">
    <property type="entry name" value="F-box-like_dom_sf"/>
</dbReference>
<dbReference type="GO" id="GO:0019005">
    <property type="term" value="C:SCF ubiquitin ligase complex"/>
    <property type="evidence" value="ECO:0007669"/>
    <property type="project" value="UniProtKB-UniRule"/>
</dbReference>
<dbReference type="GO" id="GO:0009740">
    <property type="term" value="P:gibberellic acid mediated signaling pathway"/>
    <property type="evidence" value="ECO:0007669"/>
    <property type="project" value="TreeGrafter"/>
</dbReference>
<dbReference type="GO" id="GO:0031146">
    <property type="term" value="P:SCF-dependent proteasomal ubiquitin-dependent protein catabolic process"/>
    <property type="evidence" value="ECO:0007669"/>
    <property type="project" value="UniProtKB-UniRule"/>
</dbReference>
<dbReference type="OrthoDB" id="1905685at2759"/>
<evidence type="ECO:0000256" key="1">
    <source>
        <dbReference type="RuleBase" id="RU369085"/>
    </source>
</evidence>
<protein>
    <recommendedName>
        <fullName evidence="1">F-box protein</fullName>
    </recommendedName>
</protein>
<feature type="domain" description="F-box" evidence="3">
    <location>
        <begin position="115"/>
        <end position="156"/>
    </location>
</feature>
<evidence type="ECO:0000256" key="2">
    <source>
        <dbReference type="SAM" id="MobiDB-lite"/>
    </source>
</evidence>
<dbReference type="Proteomes" id="UP000504607">
    <property type="component" value="Chromosome 10"/>
</dbReference>
<dbReference type="PANTHER" id="PTHR12874">
    <property type="entry name" value="F-BOX ONLY PROTEIN 48-RELATED"/>
    <property type="match status" value="1"/>
</dbReference>
<dbReference type="RefSeq" id="XP_019708830.2">
    <property type="nucleotide sequence ID" value="XM_019853271.2"/>
</dbReference>
<dbReference type="GO" id="GO:0005737">
    <property type="term" value="C:cytoplasm"/>
    <property type="evidence" value="ECO:0007669"/>
    <property type="project" value="TreeGrafter"/>
</dbReference>
<feature type="compositionally biased region" description="Basic and acidic residues" evidence="2">
    <location>
        <begin position="72"/>
        <end position="90"/>
    </location>
</feature>
<name>A0A6J0PNE7_ELAGV</name>
<keyword evidence="1" id="KW-0539">Nucleus</keyword>
<comment type="subcellular location">
    <subcellularLocation>
        <location evidence="1">Nucleus</location>
    </subcellularLocation>
</comment>
<dbReference type="GO" id="GO:0005634">
    <property type="term" value="C:nucleus"/>
    <property type="evidence" value="ECO:0007669"/>
    <property type="project" value="UniProtKB-SubCell"/>
</dbReference>
<reference evidence="5" key="1">
    <citation type="submission" date="2025-08" db="UniProtKB">
        <authorList>
            <consortium name="RefSeq"/>
        </authorList>
    </citation>
    <scope>IDENTIFICATION</scope>
</reference>
<dbReference type="PANTHER" id="PTHR12874:SF16">
    <property type="entry name" value="OS01G0800800 PROTEIN"/>
    <property type="match status" value="1"/>
</dbReference>
<keyword evidence="1" id="KW-0833">Ubl conjugation pathway</keyword>
<dbReference type="FunCoup" id="A0A6J0PNE7">
    <property type="interactions" value="1815"/>
</dbReference>
<dbReference type="InterPro" id="IPR001810">
    <property type="entry name" value="F-box_dom"/>
</dbReference>
<dbReference type="InParanoid" id="A0A6J0PNE7"/>